<feature type="coiled-coil region" evidence="11">
    <location>
        <begin position="270"/>
        <end position="306"/>
    </location>
</feature>
<dbReference type="GO" id="GO:0005634">
    <property type="term" value="C:nucleus"/>
    <property type="evidence" value="ECO:0007669"/>
    <property type="project" value="UniProtKB-SubCell"/>
</dbReference>
<dbReference type="EMBL" id="BEZZ01000146">
    <property type="protein sequence ID" value="GCC27006.1"/>
    <property type="molecule type" value="Genomic_DNA"/>
</dbReference>
<protein>
    <recommendedName>
        <fullName evidence="10">CCAAT/enhancer-binding protein</fullName>
    </recommendedName>
</protein>
<dbReference type="Gene3D" id="1.20.5.170">
    <property type="match status" value="1"/>
</dbReference>
<dbReference type="AlphaFoldDB" id="A0A401S9F3"/>
<organism evidence="14 15">
    <name type="scientific">Chiloscyllium punctatum</name>
    <name type="common">Brownbanded bambooshark</name>
    <name type="synonym">Hemiscyllium punctatum</name>
    <dbReference type="NCBI Taxonomy" id="137246"/>
    <lineage>
        <taxon>Eukaryota</taxon>
        <taxon>Metazoa</taxon>
        <taxon>Chordata</taxon>
        <taxon>Craniata</taxon>
        <taxon>Vertebrata</taxon>
        <taxon>Chondrichthyes</taxon>
        <taxon>Elasmobranchii</taxon>
        <taxon>Galeomorphii</taxon>
        <taxon>Galeoidea</taxon>
        <taxon>Orectolobiformes</taxon>
        <taxon>Hemiscylliidae</taxon>
        <taxon>Chiloscyllium</taxon>
    </lineage>
</organism>
<dbReference type="STRING" id="137246.A0A401S9F3"/>
<proteinExistence type="inferred from homology"/>
<evidence type="ECO:0000256" key="6">
    <source>
        <dbReference type="ARBA" id="ARBA00023125"/>
    </source>
</evidence>
<feature type="compositionally biased region" description="Low complexity" evidence="12">
    <location>
        <begin position="207"/>
        <end position="226"/>
    </location>
</feature>
<dbReference type="CDD" id="cd14712">
    <property type="entry name" value="bZIP_CEBPB"/>
    <property type="match status" value="1"/>
</dbReference>
<evidence type="ECO:0000256" key="4">
    <source>
        <dbReference type="ARBA" id="ARBA00022553"/>
    </source>
</evidence>
<evidence type="ECO:0000256" key="9">
    <source>
        <dbReference type="ARBA" id="ARBA00023242"/>
    </source>
</evidence>
<feature type="region of interest" description="Disordered" evidence="12">
    <location>
        <begin position="207"/>
        <end position="256"/>
    </location>
</feature>
<dbReference type="SUPFAM" id="SSF57959">
    <property type="entry name" value="Leucine zipper domain"/>
    <property type="match status" value="1"/>
</dbReference>
<evidence type="ECO:0000256" key="12">
    <source>
        <dbReference type="SAM" id="MobiDB-lite"/>
    </source>
</evidence>
<name>A0A401S9F3_CHIPU</name>
<dbReference type="InterPro" id="IPR046347">
    <property type="entry name" value="bZIP_sf"/>
</dbReference>
<evidence type="ECO:0000256" key="1">
    <source>
        <dbReference type="ARBA" id="ARBA00004123"/>
    </source>
</evidence>
<evidence type="ECO:0000256" key="8">
    <source>
        <dbReference type="ARBA" id="ARBA00023163"/>
    </source>
</evidence>
<evidence type="ECO:0000313" key="14">
    <source>
        <dbReference type="EMBL" id="GCC27006.1"/>
    </source>
</evidence>
<keyword evidence="8 10" id="KW-0804">Transcription</keyword>
<dbReference type="PANTHER" id="PTHR23334:SF21">
    <property type="entry name" value="CCAAT_ENHANCER-BINDING PROTEIN BETA"/>
    <property type="match status" value="1"/>
</dbReference>
<dbReference type="InterPro" id="IPR016468">
    <property type="entry name" value="C/EBP_chordates"/>
</dbReference>
<keyword evidence="7 10" id="KW-0010">Activator</keyword>
<dbReference type="InterPro" id="IPR031106">
    <property type="entry name" value="C/EBP"/>
</dbReference>
<keyword evidence="15" id="KW-1185">Reference proteome</keyword>
<evidence type="ECO:0000256" key="3">
    <source>
        <dbReference type="ARBA" id="ARBA00022481"/>
    </source>
</evidence>
<keyword evidence="9 10" id="KW-0539">Nucleus</keyword>
<dbReference type="Proteomes" id="UP000287033">
    <property type="component" value="Unassembled WGS sequence"/>
</dbReference>
<comment type="similarity">
    <text evidence="2 10">Belongs to the bZIP family. C/EBP subfamily.</text>
</comment>
<feature type="domain" description="BZIP" evidence="13">
    <location>
        <begin position="247"/>
        <end position="310"/>
    </location>
</feature>
<dbReference type="FunFam" id="1.20.5.170:FF:000028">
    <property type="entry name" value="CCAAT/enhancer-binding protein beta"/>
    <property type="match status" value="1"/>
</dbReference>
<keyword evidence="11" id="KW-0175">Coiled coil</keyword>
<evidence type="ECO:0000256" key="10">
    <source>
        <dbReference type="PIRNR" id="PIRNR005879"/>
    </source>
</evidence>
<dbReference type="GO" id="GO:0000978">
    <property type="term" value="F:RNA polymerase II cis-regulatory region sequence-specific DNA binding"/>
    <property type="evidence" value="ECO:0007669"/>
    <property type="project" value="TreeGrafter"/>
</dbReference>
<dbReference type="OrthoDB" id="10032067at2759"/>
<evidence type="ECO:0000256" key="7">
    <source>
        <dbReference type="ARBA" id="ARBA00023159"/>
    </source>
</evidence>
<keyword evidence="6 10" id="KW-0238">DNA-binding</keyword>
<dbReference type="PANTHER" id="PTHR23334">
    <property type="entry name" value="CCAAT/ENHANCER BINDING PROTEIN"/>
    <property type="match status" value="1"/>
</dbReference>
<dbReference type="InterPro" id="IPR004827">
    <property type="entry name" value="bZIP"/>
</dbReference>
<dbReference type="PIRSF" id="PIRSF005879">
    <property type="entry name" value="CCAAT/enhancer-binding"/>
    <property type="match status" value="1"/>
</dbReference>
<dbReference type="OMA" id="CTPQFLE"/>
<evidence type="ECO:0000313" key="15">
    <source>
        <dbReference type="Proteomes" id="UP000287033"/>
    </source>
</evidence>
<dbReference type="SMART" id="SM00338">
    <property type="entry name" value="BRLZ"/>
    <property type="match status" value="1"/>
</dbReference>
<feature type="compositionally biased region" description="Basic and acidic residues" evidence="12">
    <location>
        <begin position="241"/>
        <end position="256"/>
    </location>
</feature>
<sequence>MQSLTSWDSRCDSPCFQTAPTYINLMEVANFYEPDCSLNKLHRDRSMTDLGIGDNESAIDFSAYIDPASASAAGGNFELGGGGGDLLTDIMLSDEYKKKSLPDYNAYLSMMRSSSAGARHQGNILSCTPQFLETRLEPVFEQSPDGKGVKQESREEEAAAAAAAAGGGGMSVQAAVAAAAAAAASSPSYVRPLLQYQCVASGSNSNLSTSSLSSSATPPATPNSAGDSARATASKNNKSKKLVDKHSDEYRLRRERNNIAVRKSRDKAKLRNVETQHKVLELTAENERLQKRVEQLSRELATLRNLFKQLPEHTLLSASSNC</sequence>
<keyword evidence="4" id="KW-0597">Phosphoprotein</keyword>
<evidence type="ECO:0000256" key="11">
    <source>
        <dbReference type="SAM" id="Coils"/>
    </source>
</evidence>
<comment type="subcellular location">
    <subcellularLocation>
        <location evidence="1 10">Nucleus</location>
    </subcellularLocation>
</comment>
<dbReference type="PROSITE" id="PS50217">
    <property type="entry name" value="BZIP"/>
    <property type="match status" value="1"/>
</dbReference>
<dbReference type="GO" id="GO:0006351">
    <property type="term" value="P:DNA-templated transcription"/>
    <property type="evidence" value="ECO:0007669"/>
    <property type="project" value="InterPro"/>
</dbReference>
<gene>
    <name evidence="14" type="ORF">chiPu_0005427</name>
</gene>
<accession>A0A401S9F3</accession>
<evidence type="ECO:0000256" key="2">
    <source>
        <dbReference type="ARBA" id="ARBA00006951"/>
    </source>
</evidence>
<evidence type="ECO:0000259" key="13">
    <source>
        <dbReference type="PROSITE" id="PS50217"/>
    </source>
</evidence>
<keyword evidence="3" id="KW-0488">Methylation</keyword>
<keyword evidence="5 10" id="KW-0805">Transcription regulation</keyword>
<dbReference type="Pfam" id="PF07716">
    <property type="entry name" value="bZIP_2"/>
    <property type="match status" value="1"/>
</dbReference>
<reference evidence="14 15" key="1">
    <citation type="journal article" date="2018" name="Nat. Ecol. Evol.">
        <title>Shark genomes provide insights into elasmobranch evolution and the origin of vertebrates.</title>
        <authorList>
            <person name="Hara Y"/>
            <person name="Yamaguchi K"/>
            <person name="Onimaru K"/>
            <person name="Kadota M"/>
            <person name="Koyanagi M"/>
            <person name="Keeley SD"/>
            <person name="Tatsumi K"/>
            <person name="Tanaka K"/>
            <person name="Motone F"/>
            <person name="Kageyama Y"/>
            <person name="Nozu R"/>
            <person name="Adachi N"/>
            <person name="Nishimura O"/>
            <person name="Nakagawa R"/>
            <person name="Tanegashima C"/>
            <person name="Kiyatake I"/>
            <person name="Matsumoto R"/>
            <person name="Murakumo K"/>
            <person name="Nishida K"/>
            <person name="Terakita A"/>
            <person name="Kuratani S"/>
            <person name="Sato K"/>
            <person name="Hyodo S Kuraku.S."/>
        </authorList>
    </citation>
    <scope>NUCLEOTIDE SEQUENCE [LARGE SCALE GENOMIC DNA]</scope>
</reference>
<dbReference type="GO" id="GO:0000981">
    <property type="term" value="F:DNA-binding transcription factor activity, RNA polymerase II-specific"/>
    <property type="evidence" value="ECO:0007669"/>
    <property type="project" value="TreeGrafter"/>
</dbReference>
<evidence type="ECO:0000256" key="5">
    <source>
        <dbReference type="ARBA" id="ARBA00023015"/>
    </source>
</evidence>
<comment type="caution">
    <text evidence="14">The sequence shown here is derived from an EMBL/GenBank/DDBJ whole genome shotgun (WGS) entry which is preliminary data.</text>
</comment>